<keyword evidence="2" id="KW-0238">DNA-binding</keyword>
<proteinExistence type="predicted"/>
<feature type="domain" description="IclR-ED" evidence="5">
    <location>
        <begin position="68"/>
        <end position="250"/>
    </location>
</feature>
<dbReference type="GO" id="GO:0003700">
    <property type="term" value="F:DNA-binding transcription factor activity"/>
    <property type="evidence" value="ECO:0007669"/>
    <property type="project" value="TreeGrafter"/>
</dbReference>
<evidence type="ECO:0000259" key="4">
    <source>
        <dbReference type="PROSITE" id="PS51077"/>
    </source>
</evidence>
<name>A0A8E2IH87_9BACI</name>
<dbReference type="AlphaFoldDB" id="A0A8E2IH87"/>
<organism evidence="6 7">
    <name type="scientific">Heyndrickxia oleronia</name>
    <dbReference type="NCBI Taxonomy" id="38875"/>
    <lineage>
        <taxon>Bacteria</taxon>
        <taxon>Bacillati</taxon>
        <taxon>Bacillota</taxon>
        <taxon>Bacilli</taxon>
        <taxon>Bacillales</taxon>
        <taxon>Bacillaceae</taxon>
        <taxon>Heyndrickxia</taxon>
    </lineage>
</organism>
<reference evidence="6 7" key="1">
    <citation type="submission" date="2017-01" db="EMBL/GenBank/DDBJ databases">
        <title>Draft genome sequence of Bacillus oleronius.</title>
        <authorList>
            <person name="Allam M."/>
        </authorList>
    </citation>
    <scope>NUCLEOTIDE SEQUENCE [LARGE SCALE GENOMIC DNA]</scope>
    <source>
        <strain evidence="6 7">DSM 9356</strain>
    </source>
</reference>
<dbReference type="SMART" id="SM00346">
    <property type="entry name" value="HTH_ICLR"/>
    <property type="match status" value="1"/>
</dbReference>
<evidence type="ECO:0000256" key="2">
    <source>
        <dbReference type="ARBA" id="ARBA00023125"/>
    </source>
</evidence>
<keyword evidence="3" id="KW-0804">Transcription</keyword>
<dbReference type="Proteomes" id="UP000189761">
    <property type="component" value="Unassembled WGS sequence"/>
</dbReference>
<evidence type="ECO:0000256" key="1">
    <source>
        <dbReference type="ARBA" id="ARBA00023015"/>
    </source>
</evidence>
<dbReference type="PROSITE" id="PS51077">
    <property type="entry name" value="HTH_ICLR"/>
    <property type="match status" value="1"/>
</dbReference>
<comment type="caution">
    <text evidence="6">The sequence shown here is derived from an EMBL/GenBank/DDBJ whole genome shotgun (WGS) entry which is preliminary data.</text>
</comment>
<dbReference type="Gene3D" id="3.30.450.40">
    <property type="match status" value="1"/>
</dbReference>
<dbReference type="Pfam" id="PF01614">
    <property type="entry name" value="IclR_C"/>
    <property type="match status" value="1"/>
</dbReference>
<dbReference type="PANTHER" id="PTHR30136:SF24">
    <property type="entry name" value="HTH-TYPE TRANSCRIPTIONAL REPRESSOR ALLR"/>
    <property type="match status" value="1"/>
</dbReference>
<dbReference type="SUPFAM" id="SSF46785">
    <property type="entry name" value="Winged helix' DNA-binding domain"/>
    <property type="match status" value="1"/>
</dbReference>
<keyword evidence="1" id="KW-0805">Transcription regulation</keyword>
<dbReference type="Pfam" id="PF09339">
    <property type="entry name" value="HTH_IclR"/>
    <property type="match status" value="1"/>
</dbReference>
<dbReference type="InterPro" id="IPR014757">
    <property type="entry name" value="Tscrpt_reg_IclR_C"/>
</dbReference>
<dbReference type="InterPro" id="IPR036388">
    <property type="entry name" value="WH-like_DNA-bd_sf"/>
</dbReference>
<dbReference type="InterPro" id="IPR029016">
    <property type="entry name" value="GAF-like_dom_sf"/>
</dbReference>
<accession>A0A8E2IH87</accession>
<dbReference type="GO" id="GO:0003677">
    <property type="term" value="F:DNA binding"/>
    <property type="evidence" value="ECO:0007669"/>
    <property type="project" value="UniProtKB-KW"/>
</dbReference>
<dbReference type="InterPro" id="IPR005471">
    <property type="entry name" value="Tscrpt_reg_IclR_N"/>
</dbReference>
<dbReference type="InterPro" id="IPR050707">
    <property type="entry name" value="HTH_MetabolicPath_Reg"/>
</dbReference>
<gene>
    <name evidence="6" type="ORF">BWZ43_02605</name>
</gene>
<dbReference type="Gene3D" id="1.10.10.10">
    <property type="entry name" value="Winged helix-like DNA-binding domain superfamily/Winged helix DNA-binding domain"/>
    <property type="match status" value="1"/>
</dbReference>
<evidence type="ECO:0000256" key="3">
    <source>
        <dbReference type="ARBA" id="ARBA00023163"/>
    </source>
</evidence>
<sequence>MNQSIIKALSLLDFFSEERPELSLKEITELVQLPKPTVYRLLSSLEYCGFLTKTRDSDYDKRYRLGLKLMELGQLVSDQLELRKISLPFMKELANDINEVVHLVIVHQDEAVYIEKVESTHALRLYTRIGKRSPLYLGSGPKLLLAYLSDEKRKAIIEKTTLQDFKKDLLSKDRLMKEIEEIQRNGFSVSYGEQDEGTIGISFPIYNYYGEVIASLAVSGPYYRFEGRNLENIKDKTRIISKKISSELGHRSCSI</sequence>
<evidence type="ECO:0000313" key="7">
    <source>
        <dbReference type="Proteomes" id="UP000189761"/>
    </source>
</evidence>
<dbReference type="RefSeq" id="WP_078109383.1">
    <property type="nucleotide sequence ID" value="NZ_CP065424.1"/>
</dbReference>
<dbReference type="EMBL" id="MTLA01000028">
    <property type="protein sequence ID" value="OOP69886.1"/>
    <property type="molecule type" value="Genomic_DNA"/>
</dbReference>
<dbReference type="PROSITE" id="PS51078">
    <property type="entry name" value="ICLR_ED"/>
    <property type="match status" value="1"/>
</dbReference>
<protein>
    <submittedName>
        <fullName evidence="6">IclR family transcriptional regulator</fullName>
    </submittedName>
</protein>
<dbReference type="SUPFAM" id="SSF55781">
    <property type="entry name" value="GAF domain-like"/>
    <property type="match status" value="1"/>
</dbReference>
<keyword evidence="7" id="KW-1185">Reference proteome</keyword>
<evidence type="ECO:0000313" key="6">
    <source>
        <dbReference type="EMBL" id="OOP69886.1"/>
    </source>
</evidence>
<dbReference type="PANTHER" id="PTHR30136">
    <property type="entry name" value="HELIX-TURN-HELIX TRANSCRIPTIONAL REGULATOR, ICLR FAMILY"/>
    <property type="match status" value="1"/>
</dbReference>
<dbReference type="InterPro" id="IPR036390">
    <property type="entry name" value="WH_DNA-bd_sf"/>
</dbReference>
<evidence type="ECO:0000259" key="5">
    <source>
        <dbReference type="PROSITE" id="PS51078"/>
    </source>
</evidence>
<dbReference type="GO" id="GO:0045892">
    <property type="term" value="P:negative regulation of DNA-templated transcription"/>
    <property type="evidence" value="ECO:0007669"/>
    <property type="project" value="TreeGrafter"/>
</dbReference>
<feature type="domain" description="HTH iclR-type" evidence="4">
    <location>
        <begin position="2"/>
        <end position="67"/>
    </location>
</feature>